<protein>
    <submittedName>
        <fullName evidence="3">Glycosyltransferase</fullName>
    </submittedName>
</protein>
<dbReference type="SUPFAM" id="SSF53756">
    <property type="entry name" value="UDP-Glycosyltransferase/glycogen phosphorylase"/>
    <property type="match status" value="1"/>
</dbReference>
<organism evidence="3 4">
    <name type="scientific">Faecalibacterium prausnitzii</name>
    <dbReference type="NCBI Taxonomy" id="853"/>
    <lineage>
        <taxon>Bacteria</taxon>
        <taxon>Bacillati</taxon>
        <taxon>Bacillota</taxon>
        <taxon>Clostridia</taxon>
        <taxon>Eubacteriales</taxon>
        <taxon>Oscillospiraceae</taxon>
        <taxon>Faecalibacterium</taxon>
    </lineage>
</organism>
<dbReference type="InterPro" id="IPR001296">
    <property type="entry name" value="Glyco_trans_1"/>
</dbReference>
<dbReference type="Pfam" id="PF00534">
    <property type="entry name" value="Glycos_transf_1"/>
    <property type="match status" value="1"/>
</dbReference>
<dbReference type="PANTHER" id="PTHR46401">
    <property type="entry name" value="GLYCOSYLTRANSFERASE WBBK-RELATED"/>
    <property type="match status" value="1"/>
</dbReference>
<keyword evidence="1 3" id="KW-0808">Transferase</keyword>
<gene>
    <name evidence="3" type="ORF">GKD95_04670</name>
</gene>
<dbReference type="PANTHER" id="PTHR46401:SF2">
    <property type="entry name" value="GLYCOSYLTRANSFERASE WBBK-RELATED"/>
    <property type="match status" value="1"/>
</dbReference>
<evidence type="ECO:0000256" key="1">
    <source>
        <dbReference type="ARBA" id="ARBA00022679"/>
    </source>
</evidence>
<proteinExistence type="predicted"/>
<name>A0A844DMP7_9FIRM</name>
<dbReference type="Proteomes" id="UP000461506">
    <property type="component" value="Unassembled WGS sequence"/>
</dbReference>
<comment type="caution">
    <text evidence="3">The sequence shown here is derived from an EMBL/GenBank/DDBJ whole genome shotgun (WGS) entry which is preliminary data.</text>
</comment>
<reference evidence="3 4" key="1">
    <citation type="journal article" date="2019" name="Nat. Med.">
        <title>A library of human gut bacterial isolates paired with longitudinal multiomics data enables mechanistic microbiome research.</title>
        <authorList>
            <person name="Poyet M."/>
            <person name="Groussin M."/>
            <person name="Gibbons S.M."/>
            <person name="Avila-Pacheco J."/>
            <person name="Jiang X."/>
            <person name="Kearney S.M."/>
            <person name="Perrotta A.R."/>
            <person name="Berdy B."/>
            <person name="Zhao S."/>
            <person name="Lieberman T.D."/>
            <person name="Swanson P.K."/>
            <person name="Smith M."/>
            <person name="Roesemann S."/>
            <person name="Alexander J.E."/>
            <person name="Rich S.A."/>
            <person name="Livny J."/>
            <person name="Vlamakis H."/>
            <person name="Clish C."/>
            <person name="Bullock K."/>
            <person name="Deik A."/>
            <person name="Scott J."/>
            <person name="Pierce K.A."/>
            <person name="Xavier R.J."/>
            <person name="Alm E.J."/>
        </authorList>
    </citation>
    <scope>NUCLEOTIDE SEQUENCE [LARGE SCALE GENOMIC DNA]</scope>
    <source>
        <strain evidence="3 4">BIOML-A1</strain>
    </source>
</reference>
<evidence type="ECO:0000313" key="3">
    <source>
        <dbReference type="EMBL" id="MSC62646.1"/>
    </source>
</evidence>
<evidence type="ECO:0000259" key="2">
    <source>
        <dbReference type="Pfam" id="PF00534"/>
    </source>
</evidence>
<dbReference type="RefSeq" id="WP_154276786.1">
    <property type="nucleotide sequence ID" value="NZ_WKQN01000003.1"/>
</dbReference>
<dbReference type="GO" id="GO:0016757">
    <property type="term" value="F:glycosyltransferase activity"/>
    <property type="evidence" value="ECO:0007669"/>
    <property type="project" value="InterPro"/>
</dbReference>
<dbReference type="EMBL" id="WKQN01000003">
    <property type="protein sequence ID" value="MSC62646.1"/>
    <property type="molecule type" value="Genomic_DNA"/>
</dbReference>
<accession>A0A844DMP7</accession>
<dbReference type="AlphaFoldDB" id="A0A844DMP7"/>
<feature type="non-terminal residue" evidence="3">
    <location>
        <position position="377"/>
    </location>
</feature>
<sequence>MKVLFINSVCGIGSTGRICTDLAQQLEAEGNEVKIAYGRKGTVPERFQKYAIRIGTDFDCKMHAIQTRLFDTHGFGSKRATKEFLKWAEEYKPDLLWLHNLHGYYINVEMLFDWIKKHPEMQVKWTLHDCWAFTGHCSYFTMVKCEQWKSHCSYCSQLRRYPACFAMSSVSKNFERKRKAFTGVKNMTLITPSKWLADLTRQSFLKEYPVEVHYNTIDTSIFKPTPSDFRERYGLQDKIIVLGVANVWEDRKGLFDFYKLAQMLDDRYAIVLVGLSEKQIKDLPKNIKGIQRTNSPQELAAIYTAADVLVNPSVEETFGMTPVEAQACGTPSIVYKDTACEEVALQNGNTVVPQDVNALYEAITGYKFNGGGGKKIK</sequence>
<dbReference type="Gene3D" id="3.40.50.2000">
    <property type="entry name" value="Glycogen Phosphorylase B"/>
    <property type="match status" value="2"/>
</dbReference>
<feature type="domain" description="Glycosyl transferase family 1" evidence="2">
    <location>
        <begin position="230"/>
        <end position="364"/>
    </location>
</feature>
<evidence type="ECO:0000313" key="4">
    <source>
        <dbReference type="Proteomes" id="UP000461506"/>
    </source>
</evidence>